<keyword evidence="1" id="KW-0732">Signal</keyword>
<dbReference type="VEuPathDB" id="ToxoDB:EMWEY_00008710"/>
<reference evidence="2" key="1">
    <citation type="submission" date="2013-10" db="EMBL/GenBank/DDBJ databases">
        <title>Genomic analysis of the causative agents of coccidiosis in chickens.</title>
        <authorList>
            <person name="Reid A.J."/>
            <person name="Blake D."/>
            <person name="Billington K."/>
            <person name="Browne H."/>
            <person name="Dunn M."/>
            <person name="Hung S."/>
            <person name="Kawahara F."/>
            <person name="Miranda-Saavedra D."/>
            <person name="Mourier T."/>
            <person name="Nagra H."/>
            <person name="Otto T.D."/>
            <person name="Rawlings N."/>
            <person name="Sanchez A."/>
            <person name="Sanders M."/>
            <person name="Subramaniam C."/>
            <person name="Tay Y."/>
            <person name="Dear P."/>
            <person name="Doerig C."/>
            <person name="Gruber A."/>
            <person name="Parkinson J."/>
            <person name="Shirley M."/>
            <person name="Wan K.L."/>
            <person name="Berriman M."/>
            <person name="Tomley F."/>
            <person name="Pain A."/>
        </authorList>
    </citation>
    <scope>NUCLEOTIDE SEQUENCE [LARGE SCALE GENOMIC DNA]</scope>
    <source>
        <strain evidence="2">Weybridge</strain>
    </source>
</reference>
<dbReference type="OMA" id="DACSANM"/>
<dbReference type="InterPro" id="IPR000884">
    <property type="entry name" value="TSP1_rpt"/>
</dbReference>
<dbReference type="OrthoDB" id="347314at2759"/>
<dbReference type="SMART" id="SM00209">
    <property type="entry name" value="TSP1"/>
    <property type="match status" value="2"/>
</dbReference>
<gene>
    <name evidence="2" type="ORF">EMWEY_00008710</name>
</gene>
<dbReference type="InterPro" id="IPR036383">
    <property type="entry name" value="TSP1_rpt_sf"/>
</dbReference>
<dbReference type="PROSITE" id="PS50092">
    <property type="entry name" value="TSP1"/>
    <property type="match status" value="1"/>
</dbReference>
<dbReference type="Proteomes" id="UP000030763">
    <property type="component" value="Unassembled WGS sequence"/>
</dbReference>
<name>U6MDD7_EIMMA</name>
<protein>
    <submittedName>
        <fullName evidence="2">Thrombospondin type 1 domain-containing protein, putative</fullName>
    </submittedName>
</protein>
<dbReference type="SUPFAM" id="SSF82895">
    <property type="entry name" value="TSP-1 type 1 repeat"/>
    <property type="match status" value="1"/>
</dbReference>
<evidence type="ECO:0000313" key="2">
    <source>
        <dbReference type="EMBL" id="CDJ61048.1"/>
    </source>
</evidence>
<accession>U6MDD7</accession>
<feature type="chain" id="PRO_5004675458" evidence="1">
    <location>
        <begin position="20"/>
        <end position="1412"/>
    </location>
</feature>
<dbReference type="Gene3D" id="2.20.100.10">
    <property type="entry name" value="Thrombospondin type-1 (TSP1) repeat"/>
    <property type="match status" value="1"/>
</dbReference>
<evidence type="ECO:0000313" key="3">
    <source>
        <dbReference type="Proteomes" id="UP000030763"/>
    </source>
</evidence>
<reference evidence="2" key="2">
    <citation type="submission" date="2013-10" db="EMBL/GenBank/DDBJ databases">
        <authorList>
            <person name="Aslett M."/>
        </authorList>
    </citation>
    <scope>NUCLEOTIDE SEQUENCE [LARGE SCALE GENOMIC DNA]</scope>
    <source>
        <strain evidence="2">Weybridge</strain>
    </source>
</reference>
<dbReference type="Pfam" id="PF00090">
    <property type="entry name" value="TSP_1"/>
    <property type="match status" value="1"/>
</dbReference>
<sequence length="1412" mass="154530">MEMGRILLLVSGLTYLLLGVPADLRAAILDAAHARSATDHVNGGPQCRLRSSTTIDRQCSFVCEEIWKRKAATYFLVCHDPFSCFSNFWNGRKLKAQPEVHVSIAEELKSGCSFNGYQELSLEQLRSNAAFGGEALCNEKELEVVDFVSGHPAGFQGGEGNCVLYSQAKEAAAACQKDKERNDRVYCVLGINDLPPKPDLYGLCDSPPSHDYRFGLFYDCIPCDDAWMDELGETSAVYMADSIRHVTPQNEYEAFHVSEDPCSDKFAWALCRRDAGPDCFKGNDQPFCRIPCLALWRQYCSKHKPYGSYDLFMSLWTTYDFSRLATIDASSIPRVKACTFEKRWEYEDTTQSEFYQIMESGKDNSLTLENLCADYERWALVQVVAGRRELLEDGERINDCPAVEITSRVKKVLPEDFIIGNVRTHKVSLVGVQTTAATCPMADTTYFVSWNCSPNISMAAESISISCNLYKVTAKAVDPDNYSCACPNSAAPCSPNAAAVSRSWIANTPQNAIVSLADYIVYKTSESGTGSLVLMDDPGSFCGDTDASYVLCEGPVCDKAFSTLEGAREEDDLKCRSACSEMSSGECAAVRNTWLCVALSIQGCYIPNSNSYACHIEVPGPEDSHRGTCTCPNSDLGPCTFLEAEATAYAWKPTLSQFWKGASGVIVAKNNRALWPLAPSSWRYEAGPQYGKCEQRTWIRGVFCLGSLAPDCGTATPVDPSKASTFHCIYICGNIEWKCRFTMIDQPTLYKDLLQCYETLKVGTILEFCDVATSIPRLAVSQVTSDSFRVQTFGVVCGVRPTAASPDLKIVASYLAIPAGQYVTKHSSINVVVGSFDVTGDGDFSLRIPFEMPDPSQAVVLLEPQSATGKSPQAIAAALAFSIIENTSAGLKIRVSCVEPFTSISVGYLVAAASDDSSTSSPLAASLGGRSLAIFNSQDFDTGTIHFPENFPTFFQPHFFPQVAGDKEEIFSVQWQSKEDGRGWMPTIWASSCSFTEEVLYKVSTSTMKLKGLYISAVSSSICNIKAAEVTAGPTIEQQGYSMTDEQCTEYCSGIYHLYCSAASHPLYCLEWRMPANFSEFCTSPTESNQADDGSADTDAGEAAEDDSAPLVKCRVFDMRTHPSDLAWDSASFTCGCPGLAVPCTKEDASQDLTWLREIHAEGGLCESATEAVQPVTKMFMQLDSDACSANMLHAPSVTWTQRPFPSYPDLPGAGSGPQSFSGTYLCQHKTPYVLCPADAIEEEEEQGESTHVVRHVPTSCFVGEWGEWSACDATCLGAYNFPQRYRKRTPIVAEVANTDPDCILEEKQACGHSLESCVGYCWVSEWTEWSDCMAVMSKGEISFSQRRYKPILAGAEYCDMEAIQELQACTRNVTDEMPTEGEEYAGAGFAELTVSSPGTTEMSEWSGCDVP</sequence>
<keyword evidence="3" id="KW-1185">Reference proteome</keyword>
<organism evidence="2 3">
    <name type="scientific">Eimeria maxima</name>
    <name type="common">Coccidian parasite</name>
    <dbReference type="NCBI Taxonomy" id="5804"/>
    <lineage>
        <taxon>Eukaryota</taxon>
        <taxon>Sar</taxon>
        <taxon>Alveolata</taxon>
        <taxon>Apicomplexa</taxon>
        <taxon>Conoidasida</taxon>
        <taxon>Coccidia</taxon>
        <taxon>Eucoccidiorida</taxon>
        <taxon>Eimeriorina</taxon>
        <taxon>Eimeriidae</taxon>
        <taxon>Eimeria</taxon>
    </lineage>
</organism>
<dbReference type="RefSeq" id="XP_013337698.1">
    <property type="nucleotide sequence ID" value="XM_013482244.1"/>
</dbReference>
<evidence type="ECO:0000256" key="1">
    <source>
        <dbReference type="SAM" id="SignalP"/>
    </source>
</evidence>
<dbReference type="GeneID" id="25334857"/>
<dbReference type="EMBL" id="HG721991">
    <property type="protein sequence ID" value="CDJ61048.1"/>
    <property type="molecule type" value="Genomic_DNA"/>
</dbReference>
<feature type="signal peptide" evidence="1">
    <location>
        <begin position="1"/>
        <end position="19"/>
    </location>
</feature>
<proteinExistence type="predicted"/>